<keyword evidence="6" id="KW-1185">Reference proteome</keyword>
<sequence precursor="true">MYRRLFSFLVVVCLLALFSLSPISAKEKQTRQRPNILLITADNLGYGDLGCYGNPVMKTPQLDKLAKQGVKLTDFYTASPTCTVSRATLMTGRYPQRIGLNHQLSADENYADGLRQSELLIPSYLKKQGYRTACFGKWNIGFSPGSRPTERGFDEFFGFAAGNIDYYHHYYAGRHDLWRGLKEVFVEGYSTDLFADEACNFIAANRQRPFFIYLPFNAPHFPSKRNKQPGQGNEWQAPDSAFAAYGYSPQTKNPQERYRAVVTALDTAIGRVLKQLEQSGLSENTIVIWYSDNGAFMLKDRGLEVASNKPLRDGGVTLWEGGIRVPAIVRYPSHIKAGTVNDAPLISLDILPTLVSLTGGTLPTDRKLDGQNMLPVLEAPETATPRMFFFQYRNYSAVRRGKWKLLRTKPKQSFMLFDLEQDLGETNNVAAKYPQIVTELSQAYQEWEREATTK</sequence>
<gene>
    <name evidence="5" type="primary">atsA_29</name>
    <name evidence="5" type="ORF">Pan241w_40060</name>
</gene>
<dbReference type="RefSeq" id="WP_145218924.1">
    <property type="nucleotide sequence ID" value="NZ_CP036269.1"/>
</dbReference>
<dbReference type="EMBL" id="CP036269">
    <property type="protein sequence ID" value="QDT43902.1"/>
    <property type="molecule type" value="Genomic_DNA"/>
</dbReference>
<evidence type="ECO:0000256" key="3">
    <source>
        <dbReference type="SAM" id="SignalP"/>
    </source>
</evidence>
<reference evidence="5 6" key="1">
    <citation type="submission" date="2019-02" db="EMBL/GenBank/DDBJ databases">
        <title>Deep-cultivation of Planctomycetes and their phenomic and genomic characterization uncovers novel biology.</title>
        <authorList>
            <person name="Wiegand S."/>
            <person name="Jogler M."/>
            <person name="Boedeker C."/>
            <person name="Pinto D."/>
            <person name="Vollmers J."/>
            <person name="Rivas-Marin E."/>
            <person name="Kohn T."/>
            <person name="Peeters S.H."/>
            <person name="Heuer A."/>
            <person name="Rast P."/>
            <person name="Oberbeckmann S."/>
            <person name="Bunk B."/>
            <person name="Jeske O."/>
            <person name="Meyerdierks A."/>
            <person name="Storesund J.E."/>
            <person name="Kallscheuer N."/>
            <person name="Luecker S."/>
            <person name="Lage O.M."/>
            <person name="Pohl T."/>
            <person name="Merkel B.J."/>
            <person name="Hornburger P."/>
            <person name="Mueller R.-W."/>
            <person name="Bruemmer F."/>
            <person name="Labrenz M."/>
            <person name="Spormann A.M."/>
            <person name="Op den Camp H."/>
            <person name="Overmann J."/>
            <person name="Amann R."/>
            <person name="Jetten M.S.M."/>
            <person name="Mascher T."/>
            <person name="Medema M.H."/>
            <person name="Devos D.P."/>
            <person name="Kaster A.-K."/>
            <person name="Ovreas L."/>
            <person name="Rohde M."/>
            <person name="Galperin M.Y."/>
            <person name="Jogler C."/>
        </authorList>
    </citation>
    <scope>NUCLEOTIDE SEQUENCE [LARGE SCALE GENOMIC DNA]</scope>
    <source>
        <strain evidence="5 6">Pan241w</strain>
    </source>
</reference>
<organism evidence="5 6">
    <name type="scientific">Gimesia alba</name>
    <dbReference type="NCBI Taxonomy" id="2527973"/>
    <lineage>
        <taxon>Bacteria</taxon>
        <taxon>Pseudomonadati</taxon>
        <taxon>Planctomycetota</taxon>
        <taxon>Planctomycetia</taxon>
        <taxon>Planctomycetales</taxon>
        <taxon>Planctomycetaceae</taxon>
        <taxon>Gimesia</taxon>
    </lineage>
</organism>
<accession>A0A517RJ59</accession>
<dbReference type="Pfam" id="PF00884">
    <property type="entry name" value="Sulfatase"/>
    <property type="match status" value="1"/>
</dbReference>
<dbReference type="PANTHER" id="PTHR42693">
    <property type="entry name" value="ARYLSULFATASE FAMILY MEMBER"/>
    <property type="match status" value="1"/>
</dbReference>
<dbReference type="PANTHER" id="PTHR42693:SF53">
    <property type="entry name" value="ENDO-4-O-SULFATASE"/>
    <property type="match status" value="1"/>
</dbReference>
<feature type="signal peptide" evidence="3">
    <location>
        <begin position="1"/>
        <end position="25"/>
    </location>
</feature>
<evidence type="ECO:0000259" key="4">
    <source>
        <dbReference type="Pfam" id="PF00884"/>
    </source>
</evidence>
<evidence type="ECO:0000313" key="5">
    <source>
        <dbReference type="EMBL" id="QDT43902.1"/>
    </source>
</evidence>
<feature type="domain" description="Sulfatase N-terminal" evidence="4">
    <location>
        <begin position="34"/>
        <end position="359"/>
    </location>
</feature>
<dbReference type="Gene3D" id="3.40.720.10">
    <property type="entry name" value="Alkaline Phosphatase, subunit A"/>
    <property type="match status" value="1"/>
</dbReference>
<comment type="similarity">
    <text evidence="1">Belongs to the sulfatase family.</text>
</comment>
<dbReference type="GO" id="GO:0004065">
    <property type="term" value="F:arylsulfatase activity"/>
    <property type="evidence" value="ECO:0007669"/>
    <property type="project" value="UniProtKB-EC"/>
</dbReference>
<evidence type="ECO:0000256" key="2">
    <source>
        <dbReference type="ARBA" id="ARBA00022801"/>
    </source>
</evidence>
<dbReference type="Gene3D" id="3.30.1120.10">
    <property type="match status" value="1"/>
</dbReference>
<keyword evidence="2 5" id="KW-0378">Hydrolase</keyword>
<dbReference type="OrthoDB" id="9783154at2"/>
<keyword evidence="3" id="KW-0732">Signal</keyword>
<evidence type="ECO:0000256" key="1">
    <source>
        <dbReference type="ARBA" id="ARBA00008779"/>
    </source>
</evidence>
<dbReference type="InterPro" id="IPR050738">
    <property type="entry name" value="Sulfatase"/>
</dbReference>
<dbReference type="InterPro" id="IPR017850">
    <property type="entry name" value="Alkaline_phosphatase_core_sf"/>
</dbReference>
<dbReference type="InterPro" id="IPR000917">
    <property type="entry name" value="Sulfatase_N"/>
</dbReference>
<feature type="chain" id="PRO_5021830042" evidence="3">
    <location>
        <begin position="26"/>
        <end position="454"/>
    </location>
</feature>
<dbReference type="EC" id="3.1.6.1" evidence="5"/>
<dbReference type="AlphaFoldDB" id="A0A517RJ59"/>
<dbReference type="KEGG" id="gaz:Pan241w_40060"/>
<proteinExistence type="inferred from homology"/>
<protein>
    <submittedName>
        <fullName evidence="5">Arylsulfatase</fullName>
        <ecNumber evidence="5">3.1.6.1</ecNumber>
    </submittedName>
</protein>
<dbReference type="Proteomes" id="UP000317171">
    <property type="component" value="Chromosome"/>
</dbReference>
<name>A0A517RJ59_9PLAN</name>
<evidence type="ECO:0000313" key="6">
    <source>
        <dbReference type="Proteomes" id="UP000317171"/>
    </source>
</evidence>
<dbReference type="SUPFAM" id="SSF53649">
    <property type="entry name" value="Alkaline phosphatase-like"/>
    <property type="match status" value="1"/>
</dbReference>